<keyword evidence="2 3" id="KW-0789">Thiol protease inhibitor</keyword>
<reference evidence="5 6" key="1">
    <citation type="journal article" date="2021" name="Nat. Plants">
        <title>The Taxus genome provides insights into paclitaxel biosynthesis.</title>
        <authorList>
            <person name="Xiong X."/>
            <person name="Gou J."/>
            <person name="Liao Q."/>
            <person name="Li Y."/>
            <person name="Zhou Q."/>
            <person name="Bi G."/>
            <person name="Li C."/>
            <person name="Du R."/>
            <person name="Wang X."/>
            <person name="Sun T."/>
            <person name="Guo L."/>
            <person name="Liang H."/>
            <person name="Lu P."/>
            <person name="Wu Y."/>
            <person name="Zhang Z."/>
            <person name="Ro D.K."/>
            <person name="Shang Y."/>
            <person name="Huang S."/>
            <person name="Yan J."/>
        </authorList>
    </citation>
    <scope>NUCLEOTIDE SEQUENCE [LARGE SCALE GENOMIC DNA]</scope>
    <source>
        <strain evidence="5">Ta-2019</strain>
    </source>
</reference>
<proteinExistence type="inferred from homology"/>
<dbReference type="AlphaFoldDB" id="A0AA38LJQ8"/>
<feature type="chain" id="PRO_5041484011" description="Cysteine proteinase inhibitor" evidence="3">
    <location>
        <begin position="34"/>
        <end position="126"/>
    </location>
</feature>
<keyword evidence="6" id="KW-1185">Reference proteome</keyword>
<evidence type="ECO:0000313" key="5">
    <source>
        <dbReference type="EMBL" id="KAH9325130.1"/>
    </source>
</evidence>
<evidence type="ECO:0000259" key="4">
    <source>
        <dbReference type="SMART" id="SM00043"/>
    </source>
</evidence>
<accession>A0AA38LJQ8</accession>
<keyword evidence="1 3" id="KW-0646">Protease inhibitor</keyword>
<sequence>MTPEKMAITRGKSRIMWGAIFILLLACLCTAYSRNVGGLEDVPNFQQNKEIQSLAKYAVKEYNKQHNVALTFSKVVKAQQQVVAGTRYYLTLAVMDGAQSRLYMAVIYVRPWQNFKQLQEFTPVKE</sequence>
<gene>
    <name evidence="5" type="ORF">KI387_005308</name>
</gene>
<dbReference type="PANTHER" id="PTHR11413:SF103">
    <property type="entry name" value="CYSTEINE PROTEINASE INHIBITOR 12"/>
    <property type="match status" value="1"/>
</dbReference>
<dbReference type="SMART" id="SM00043">
    <property type="entry name" value="CY"/>
    <property type="match status" value="1"/>
</dbReference>
<protein>
    <recommendedName>
        <fullName evidence="3">Cysteine proteinase inhibitor</fullName>
    </recommendedName>
</protein>
<dbReference type="GO" id="GO:0004869">
    <property type="term" value="F:cysteine-type endopeptidase inhibitor activity"/>
    <property type="evidence" value="ECO:0007669"/>
    <property type="project" value="UniProtKB-KW"/>
</dbReference>
<feature type="signal peptide" evidence="3">
    <location>
        <begin position="1"/>
        <end position="33"/>
    </location>
</feature>
<dbReference type="SUPFAM" id="SSF54403">
    <property type="entry name" value="Cystatin/monellin"/>
    <property type="match status" value="1"/>
</dbReference>
<comment type="similarity">
    <text evidence="3">Belongs to the cystatin family. Phytocystatin subfamily.</text>
</comment>
<dbReference type="InterPro" id="IPR000010">
    <property type="entry name" value="Cystatin_dom"/>
</dbReference>
<dbReference type="OMA" id="HHNTKEN"/>
<feature type="domain" description="Cystatin" evidence="4">
    <location>
        <begin position="34"/>
        <end position="124"/>
    </location>
</feature>
<dbReference type="PANTHER" id="PTHR11413">
    <property type="entry name" value="CYSTATIN FAMILY MEMBER"/>
    <property type="match status" value="1"/>
</dbReference>
<evidence type="ECO:0000313" key="6">
    <source>
        <dbReference type="Proteomes" id="UP000824469"/>
    </source>
</evidence>
<evidence type="ECO:0000256" key="1">
    <source>
        <dbReference type="ARBA" id="ARBA00022690"/>
    </source>
</evidence>
<evidence type="ECO:0000256" key="2">
    <source>
        <dbReference type="ARBA" id="ARBA00022704"/>
    </source>
</evidence>
<dbReference type="Proteomes" id="UP000824469">
    <property type="component" value="Unassembled WGS sequence"/>
</dbReference>
<dbReference type="CDD" id="cd00042">
    <property type="entry name" value="CY"/>
    <property type="match status" value="1"/>
</dbReference>
<evidence type="ECO:0000256" key="3">
    <source>
        <dbReference type="RuleBase" id="RU362130"/>
    </source>
</evidence>
<dbReference type="Pfam" id="PF16845">
    <property type="entry name" value="SQAPI"/>
    <property type="match status" value="1"/>
</dbReference>
<organism evidence="5 6">
    <name type="scientific">Taxus chinensis</name>
    <name type="common">Chinese yew</name>
    <name type="synonym">Taxus wallichiana var. chinensis</name>
    <dbReference type="NCBI Taxonomy" id="29808"/>
    <lineage>
        <taxon>Eukaryota</taxon>
        <taxon>Viridiplantae</taxon>
        <taxon>Streptophyta</taxon>
        <taxon>Embryophyta</taxon>
        <taxon>Tracheophyta</taxon>
        <taxon>Spermatophyta</taxon>
        <taxon>Pinopsida</taxon>
        <taxon>Pinidae</taxon>
        <taxon>Conifers II</taxon>
        <taxon>Cupressales</taxon>
        <taxon>Taxaceae</taxon>
        <taxon>Taxus</taxon>
    </lineage>
</organism>
<dbReference type="Gene3D" id="3.10.450.10">
    <property type="match status" value="1"/>
</dbReference>
<dbReference type="PROSITE" id="PS51257">
    <property type="entry name" value="PROKAR_LIPOPROTEIN"/>
    <property type="match status" value="1"/>
</dbReference>
<dbReference type="EMBL" id="JAHRHJ020000002">
    <property type="protein sequence ID" value="KAH9325130.1"/>
    <property type="molecule type" value="Genomic_DNA"/>
</dbReference>
<comment type="caution">
    <text evidence="5">The sequence shown here is derived from an EMBL/GenBank/DDBJ whole genome shotgun (WGS) entry which is preliminary data.</text>
</comment>
<keyword evidence="3" id="KW-0732">Signal</keyword>
<name>A0AA38LJQ8_TAXCH</name>
<dbReference type="InterPro" id="IPR027214">
    <property type="entry name" value="Cystatin"/>
</dbReference>
<dbReference type="InterPro" id="IPR046350">
    <property type="entry name" value="Cystatin_sf"/>
</dbReference>